<gene>
    <name evidence="2" type="ORF">HPBE_LOCUS14220</name>
</gene>
<feature type="compositionally biased region" description="Basic and acidic residues" evidence="1">
    <location>
        <begin position="221"/>
        <end position="230"/>
    </location>
</feature>
<dbReference type="WBParaSite" id="HPBE_0001421901-mRNA-1">
    <property type="protein sequence ID" value="HPBE_0001421901-mRNA-1"/>
    <property type="gene ID" value="HPBE_0001421901"/>
</dbReference>
<keyword evidence="3" id="KW-1185">Reference proteome</keyword>
<dbReference type="OrthoDB" id="5907283at2759"/>
<dbReference type="AlphaFoldDB" id="A0A3P8ATF4"/>
<dbReference type="InterPro" id="IPR027417">
    <property type="entry name" value="P-loop_NTPase"/>
</dbReference>
<dbReference type="Gene3D" id="3.40.50.300">
    <property type="entry name" value="P-loop containing nucleotide triphosphate hydrolases"/>
    <property type="match status" value="1"/>
</dbReference>
<dbReference type="Proteomes" id="UP000050761">
    <property type="component" value="Unassembled WGS sequence"/>
</dbReference>
<reference evidence="2 3" key="1">
    <citation type="submission" date="2018-11" db="EMBL/GenBank/DDBJ databases">
        <authorList>
            <consortium name="Pathogen Informatics"/>
        </authorList>
    </citation>
    <scope>NUCLEOTIDE SEQUENCE [LARGE SCALE GENOMIC DNA]</scope>
</reference>
<dbReference type="SUPFAM" id="SSF52540">
    <property type="entry name" value="P-loop containing nucleoside triphosphate hydrolases"/>
    <property type="match status" value="1"/>
</dbReference>
<reference evidence="4" key="2">
    <citation type="submission" date="2019-09" db="UniProtKB">
        <authorList>
            <consortium name="WormBaseParasite"/>
        </authorList>
    </citation>
    <scope>IDENTIFICATION</scope>
</reference>
<name>A0A3P8ATF4_HELPZ</name>
<feature type="region of interest" description="Disordered" evidence="1">
    <location>
        <begin position="189"/>
        <end position="230"/>
    </location>
</feature>
<sequence>MCCQIVKRQHGFLDICGLIARVIHDASATIGMEYTRTLKTRCIAAFGTGKTVVGACIAARQGRGGSRIIVTATTNAAVAQITETILSIDAFADVAVCRYIAGSVVFGDSIVAIPANTHEILKRLPDLYRNELEEKALDECERFSEQEREDLVLAEKNVSYLIDKVIEVMFLKYQPQVVAITTDCHAFSDPIDSSEPSRGAIGEMRRGDNGGRRLGGRRRGRGVERQQADG</sequence>
<proteinExistence type="predicted"/>
<evidence type="ECO:0000313" key="4">
    <source>
        <dbReference type="WBParaSite" id="HPBE_0001421901-mRNA-1"/>
    </source>
</evidence>
<evidence type="ECO:0000313" key="2">
    <source>
        <dbReference type="EMBL" id="VDO98894.1"/>
    </source>
</evidence>
<organism evidence="2">
    <name type="scientific">Heligmosomoides polygyrus</name>
    <name type="common">Parasitic roundworm</name>
    <dbReference type="NCBI Taxonomy" id="6339"/>
    <lineage>
        <taxon>Eukaryota</taxon>
        <taxon>Metazoa</taxon>
        <taxon>Ecdysozoa</taxon>
        <taxon>Nematoda</taxon>
        <taxon>Chromadorea</taxon>
        <taxon>Rhabditida</taxon>
        <taxon>Rhabditina</taxon>
        <taxon>Rhabditomorpha</taxon>
        <taxon>Strongyloidea</taxon>
        <taxon>Heligmosomidae</taxon>
        <taxon>Heligmosomoides</taxon>
    </lineage>
</organism>
<accession>A0A3P8ATF4</accession>
<evidence type="ECO:0000313" key="3">
    <source>
        <dbReference type="Proteomes" id="UP000050761"/>
    </source>
</evidence>
<protein>
    <submittedName>
        <fullName evidence="4">AAA_11 domain-containing protein</fullName>
    </submittedName>
</protein>
<dbReference type="EMBL" id="UZAH01028258">
    <property type="protein sequence ID" value="VDO98894.1"/>
    <property type="molecule type" value="Genomic_DNA"/>
</dbReference>
<evidence type="ECO:0000256" key="1">
    <source>
        <dbReference type="SAM" id="MobiDB-lite"/>
    </source>
</evidence>